<dbReference type="InterPro" id="IPR009057">
    <property type="entry name" value="Homeodomain-like_sf"/>
</dbReference>
<keyword evidence="1" id="KW-0805">Transcription regulation</keyword>
<dbReference type="PANTHER" id="PTHR46621:SF1">
    <property type="entry name" value="SNRNA-ACTIVATING PROTEIN COMPLEX SUBUNIT 4"/>
    <property type="match status" value="1"/>
</dbReference>
<dbReference type="GO" id="GO:0042796">
    <property type="term" value="P:snRNA transcription by RNA polymerase III"/>
    <property type="evidence" value="ECO:0007669"/>
    <property type="project" value="TreeGrafter"/>
</dbReference>
<feature type="domain" description="HTH myb-type" evidence="9">
    <location>
        <begin position="224"/>
        <end position="252"/>
    </location>
</feature>
<evidence type="ECO:0000313" key="11">
    <source>
        <dbReference type="Proteomes" id="UP001149090"/>
    </source>
</evidence>
<dbReference type="Pfam" id="PF00249">
    <property type="entry name" value="Myb_DNA-binding"/>
    <property type="match status" value="3"/>
</dbReference>
<accession>A0A9Q0LET0</accession>
<proteinExistence type="predicted"/>
<feature type="domain" description="Myb-like" evidence="7">
    <location>
        <begin position="249"/>
        <end position="305"/>
    </location>
</feature>
<feature type="domain" description="HTH myb-type" evidence="9">
    <location>
        <begin position="361"/>
        <end position="412"/>
    </location>
</feature>
<evidence type="ECO:0000259" key="7">
    <source>
        <dbReference type="PROSITE" id="PS50090"/>
    </source>
</evidence>
<dbReference type="GO" id="GO:0000978">
    <property type="term" value="F:RNA polymerase II cis-regulatory region sequence-specific DNA binding"/>
    <property type="evidence" value="ECO:0007669"/>
    <property type="project" value="TreeGrafter"/>
</dbReference>
<name>A0A9Q0LET0_ANAIG</name>
<feature type="domain" description="Myb-like" evidence="7">
    <location>
        <begin position="306"/>
        <end position="356"/>
    </location>
</feature>
<keyword evidence="3" id="KW-0804">Transcription</keyword>
<sequence length="545" mass="65478">MFSQNLLSPDEIFQHDTIGISLPENNNLIELDDQNNPLNPIEKDKKIQDQFNEVLELNNKFREILEEKIEEISKNIQLLQTQQETLNVYSRKQKFNNKEPFPNNLTESEELISDYDHMTKWSPVRTSFVDRSGIQPPDNEDKKMLKKYLLKRHPKFTLCKKWSNNEDYQLTEIVKEQILLNLATNLLKEWNEKDYKKAILIEKSFMELKNQPDELIFSNTKEIDWDLVSKYVVNRTPESCMLHWHHVLSPLICHDKWTQHELDSLSEIANRHNARNWIMISQEQYESTHIRRTVSQCFTVYQRYLASKFQRFPWTQEEDELLIRLYNKFPKRWTKIAEFIPNRNAQQCLHRYGKRISPTIKKKQKWTFEEDSKLVLAMKIYGKNWALITKHLPGRSDLQCRERFTLVLNPTIKKGKWEMKELELFIEGVKKYHPPNWSKISTIVKSRSNKDCRSKWVHMEAHPEKFPIQIISQLSEFSENIKKFLNEQNDEKKEEKENDEKEKNSLKRRKKNQNKSNKSNKKKSNKKKSKKKKSNKKKQKQNKEK</sequence>
<dbReference type="InterPro" id="IPR017884">
    <property type="entry name" value="SANT_dom"/>
</dbReference>
<protein>
    <submittedName>
        <fullName evidence="10">snRNA-activating protein complex subunit 4</fullName>
    </submittedName>
</protein>
<dbReference type="PANTHER" id="PTHR46621">
    <property type="entry name" value="SNRNA-ACTIVATING PROTEIN COMPLEX SUBUNIT 4"/>
    <property type="match status" value="1"/>
</dbReference>
<dbReference type="Gene3D" id="1.10.10.60">
    <property type="entry name" value="Homeodomain-like"/>
    <property type="match status" value="4"/>
</dbReference>
<evidence type="ECO:0000256" key="6">
    <source>
        <dbReference type="SAM" id="MobiDB-lite"/>
    </source>
</evidence>
<evidence type="ECO:0000256" key="2">
    <source>
        <dbReference type="ARBA" id="ARBA00023125"/>
    </source>
</evidence>
<comment type="caution">
    <text evidence="10">The sequence shown here is derived from an EMBL/GenBank/DDBJ whole genome shotgun (WGS) entry which is preliminary data.</text>
</comment>
<dbReference type="OrthoDB" id="2143914at2759"/>
<dbReference type="Proteomes" id="UP001149090">
    <property type="component" value="Unassembled WGS sequence"/>
</dbReference>
<keyword evidence="11" id="KW-1185">Reference proteome</keyword>
<dbReference type="InterPro" id="IPR051575">
    <property type="entry name" value="Myb-like_DNA-bd"/>
</dbReference>
<feature type="domain" description="HTH myb-type" evidence="9">
    <location>
        <begin position="306"/>
        <end position="360"/>
    </location>
</feature>
<evidence type="ECO:0000313" key="10">
    <source>
        <dbReference type="EMBL" id="KAJ5070560.1"/>
    </source>
</evidence>
<dbReference type="GO" id="GO:0042795">
    <property type="term" value="P:snRNA transcription by RNA polymerase II"/>
    <property type="evidence" value="ECO:0007669"/>
    <property type="project" value="TreeGrafter"/>
</dbReference>
<evidence type="ECO:0000256" key="5">
    <source>
        <dbReference type="SAM" id="Coils"/>
    </source>
</evidence>
<gene>
    <name evidence="10" type="ORF">M0811_10829</name>
</gene>
<feature type="domain" description="HTH myb-type" evidence="9">
    <location>
        <begin position="413"/>
        <end position="465"/>
    </location>
</feature>
<dbReference type="InterPro" id="IPR017930">
    <property type="entry name" value="Myb_dom"/>
</dbReference>
<evidence type="ECO:0000256" key="3">
    <source>
        <dbReference type="ARBA" id="ARBA00023163"/>
    </source>
</evidence>
<dbReference type="SMART" id="SM00717">
    <property type="entry name" value="SANT"/>
    <property type="match status" value="5"/>
</dbReference>
<keyword evidence="5" id="KW-0175">Coiled coil</keyword>
<dbReference type="PROSITE" id="PS51293">
    <property type="entry name" value="SANT"/>
    <property type="match status" value="2"/>
</dbReference>
<keyword evidence="2" id="KW-0238">DNA-binding</keyword>
<feature type="coiled-coil region" evidence="5">
    <location>
        <begin position="47"/>
        <end position="82"/>
    </location>
</feature>
<feature type="domain" description="Myb-like" evidence="7">
    <location>
        <begin position="362"/>
        <end position="408"/>
    </location>
</feature>
<feature type="compositionally biased region" description="Basic and acidic residues" evidence="6">
    <location>
        <begin position="488"/>
        <end position="505"/>
    </location>
</feature>
<dbReference type="PROSITE" id="PS51294">
    <property type="entry name" value="HTH_MYB"/>
    <property type="match status" value="4"/>
</dbReference>
<feature type="domain" description="SANT" evidence="8">
    <location>
        <begin position="314"/>
        <end position="352"/>
    </location>
</feature>
<keyword evidence="4" id="KW-0539">Nucleus</keyword>
<evidence type="ECO:0000259" key="8">
    <source>
        <dbReference type="PROSITE" id="PS51293"/>
    </source>
</evidence>
<evidence type="ECO:0000256" key="1">
    <source>
        <dbReference type="ARBA" id="ARBA00023015"/>
    </source>
</evidence>
<dbReference type="AlphaFoldDB" id="A0A9Q0LET0"/>
<evidence type="ECO:0000256" key="4">
    <source>
        <dbReference type="ARBA" id="ARBA00023242"/>
    </source>
</evidence>
<feature type="domain" description="SANT" evidence="8">
    <location>
        <begin position="361"/>
        <end position="414"/>
    </location>
</feature>
<dbReference type="CDD" id="cd00167">
    <property type="entry name" value="SANT"/>
    <property type="match status" value="4"/>
</dbReference>
<dbReference type="EMBL" id="JAPDFW010000094">
    <property type="protein sequence ID" value="KAJ5070560.1"/>
    <property type="molecule type" value="Genomic_DNA"/>
</dbReference>
<dbReference type="SUPFAM" id="SSF46689">
    <property type="entry name" value="Homeodomain-like"/>
    <property type="match status" value="4"/>
</dbReference>
<feature type="domain" description="Myb-like" evidence="7">
    <location>
        <begin position="409"/>
        <end position="460"/>
    </location>
</feature>
<feature type="region of interest" description="Disordered" evidence="6">
    <location>
        <begin position="488"/>
        <end position="545"/>
    </location>
</feature>
<evidence type="ECO:0000259" key="9">
    <source>
        <dbReference type="PROSITE" id="PS51294"/>
    </source>
</evidence>
<reference evidence="10" key="1">
    <citation type="submission" date="2022-10" db="EMBL/GenBank/DDBJ databases">
        <title>Novel sulphate-reducing endosymbionts in the free-living metamonad Anaeramoeba.</title>
        <authorList>
            <person name="Jerlstrom-Hultqvist J."/>
            <person name="Cepicka I."/>
            <person name="Gallot-Lavallee L."/>
            <person name="Salas-Leiva D."/>
            <person name="Curtis B.A."/>
            <person name="Zahonova K."/>
            <person name="Pipaliya S."/>
            <person name="Dacks J."/>
            <person name="Roger A.J."/>
        </authorList>
    </citation>
    <scope>NUCLEOTIDE SEQUENCE</scope>
    <source>
        <strain evidence="10">BMAN</strain>
    </source>
</reference>
<feature type="domain" description="Myb-like" evidence="7">
    <location>
        <begin position="161"/>
        <end position="248"/>
    </location>
</feature>
<dbReference type="GO" id="GO:0019185">
    <property type="term" value="C:snRNA-activating protein complex"/>
    <property type="evidence" value="ECO:0007669"/>
    <property type="project" value="TreeGrafter"/>
</dbReference>
<feature type="compositionally biased region" description="Basic residues" evidence="6">
    <location>
        <begin position="506"/>
        <end position="545"/>
    </location>
</feature>
<dbReference type="PROSITE" id="PS50090">
    <property type="entry name" value="MYB_LIKE"/>
    <property type="match status" value="5"/>
</dbReference>
<dbReference type="Pfam" id="PF13921">
    <property type="entry name" value="Myb_DNA-bind_6"/>
    <property type="match status" value="1"/>
</dbReference>
<dbReference type="InterPro" id="IPR001005">
    <property type="entry name" value="SANT/Myb"/>
</dbReference>
<organism evidence="10 11">
    <name type="scientific">Anaeramoeba ignava</name>
    <name type="common">Anaerobic marine amoeba</name>
    <dbReference type="NCBI Taxonomy" id="1746090"/>
    <lineage>
        <taxon>Eukaryota</taxon>
        <taxon>Metamonada</taxon>
        <taxon>Anaeramoebidae</taxon>
        <taxon>Anaeramoeba</taxon>
    </lineage>
</organism>
<dbReference type="GO" id="GO:0001006">
    <property type="term" value="F:RNA polymerase III type 3 promoter sequence-specific DNA binding"/>
    <property type="evidence" value="ECO:0007669"/>
    <property type="project" value="TreeGrafter"/>
</dbReference>
<dbReference type="OMA" id="QYESTHI"/>